<keyword evidence="2" id="KW-0472">Membrane</keyword>
<gene>
    <name evidence="3" type="ORF">D7B24_009579</name>
</gene>
<accession>A0A3M9Y3C1</accession>
<dbReference type="EMBL" id="RBVV01000098">
    <property type="protein sequence ID" value="RNJ54625.1"/>
    <property type="molecule type" value="Genomic_DNA"/>
</dbReference>
<protein>
    <submittedName>
        <fullName evidence="3">Uncharacterized protein</fullName>
    </submittedName>
</protein>
<keyword evidence="2" id="KW-1133">Transmembrane helix</keyword>
<sequence>MSANLIRSIQTLNRSAIRSSSASAPGFCLITRSRPIARLGSSCTIVDKLQKRHQTTSDRPPDARKAVKRGAPPPPPPGLMQFLRRALTFRGLFSSLTPNGLKILYRQSPIELVAALAILAGLLGISAYIIKVCIEYFYARQFTKYPAPIAKSLRRALYYTNMSPDPQLAKKWYKKALEQCDELGLDPYSDDVLGIRIQTAAWLEKIGNYQGAITVLESIMKDCTKWVGVMETGIADGTIDKSGVVPPSQATQGDGEQDTQEAEEEKPENLWHKRNRLLAKAVGTSTKLGELYADNHVNDSDNAHARLTWAVETALSESRRRSAEGVKPEEGKWLTPEEFGGVMESLAQHYEAKDQFHLAVPLLFQALRLCQSPCHRPTIMNNLAVSFAQHPVLSTPHAIPDAPAPSDALSSPGMPTTRDGLLEAAWNWAKNARRHAKDVESSERTPECDQACAVALSNMADIASLRGNATEAARWFKECIDFSKKIGFQEGVAQAEARLQTLKTANQMRSPTT</sequence>
<dbReference type="GO" id="GO:0006515">
    <property type="term" value="P:protein quality control for misfolded or incompletely synthesized proteins"/>
    <property type="evidence" value="ECO:0007669"/>
    <property type="project" value="TreeGrafter"/>
</dbReference>
<dbReference type="GO" id="GO:0031942">
    <property type="term" value="C:i-AAA complex"/>
    <property type="evidence" value="ECO:0007669"/>
    <property type="project" value="TreeGrafter"/>
</dbReference>
<evidence type="ECO:0000256" key="2">
    <source>
        <dbReference type="SAM" id="Phobius"/>
    </source>
</evidence>
<dbReference type="AlphaFoldDB" id="A0A3M9Y3C1"/>
<feature type="region of interest" description="Disordered" evidence="1">
    <location>
        <begin position="50"/>
        <end position="77"/>
    </location>
</feature>
<dbReference type="CDD" id="cd24145">
    <property type="entry name" value="Mgr3-like"/>
    <property type="match status" value="1"/>
</dbReference>
<comment type="caution">
    <text evidence="3">The sequence shown here is derived from an EMBL/GenBank/DDBJ whole genome shotgun (WGS) entry which is preliminary data.</text>
</comment>
<dbReference type="PANTHER" id="PTHR28142">
    <property type="entry name" value="MITOCHONDRIAL INNER MEMBRANE I-AAA PROTEASE SUPERCOMPLEX SUBUNIT MGR3-RELATED"/>
    <property type="match status" value="1"/>
</dbReference>
<dbReference type="Gene3D" id="1.25.40.10">
    <property type="entry name" value="Tetratricopeptide repeat domain"/>
    <property type="match status" value="1"/>
</dbReference>
<dbReference type="GO" id="GO:0051787">
    <property type="term" value="F:misfolded protein binding"/>
    <property type="evidence" value="ECO:0007669"/>
    <property type="project" value="TreeGrafter"/>
</dbReference>
<dbReference type="PANTHER" id="PTHR28142:SF1">
    <property type="entry name" value="MITOCHONDRIAL INNER MEMBRANE I-AAA PROTEASE SUPERCOMPLEX SUBUNIT MGR3-RELATED"/>
    <property type="match status" value="1"/>
</dbReference>
<dbReference type="SUPFAM" id="SSF48452">
    <property type="entry name" value="TPR-like"/>
    <property type="match status" value="1"/>
</dbReference>
<dbReference type="STRING" id="1051616.A0A3M9Y3C1"/>
<dbReference type="InterPro" id="IPR011990">
    <property type="entry name" value="TPR-like_helical_dom_sf"/>
</dbReference>
<dbReference type="InterPro" id="IPR040201">
    <property type="entry name" value="Mrg3-like"/>
</dbReference>
<feature type="compositionally biased region" description="Basic and acidic residues" evidence="1">
    <location>
        <begin position="55"/>
        <end position="65"/>
    </location>
</feature>
<feature type="region of interest" description="Disordered" evidence="1">
    <location>
        <begin position="238"/>
        <end position="269"/>
    </location>
</feature>
<evidence type="ECO:0000313" key="3">
    <source>
        <dbReference type="EMBL" id="RNJ54625.1"/>
    </source>
</evidence>
<keyword evidence="2" id="KW-0812">Transmembrane</keyword>
<dbReference type="RefSeq" id="XP_028492783.1">
    <property type="nucleotide sequence ID" value="XM_028643649.1"/>
</dbReference>
<reference evidence="3 4" key="1">
    <citation type="submission" date="2018-10" db="EMBL/GenBank/DDBJ databases">
        <title>Genome sequence of Verticillium nonalfalfae VnAa140.</title>
        <authorList>
            <person name="Stajich J.E."/>
            <person name="Kasson M.T."/>
        </authorList>
    </citation>
    <scope>NUCLEOTIDE SEQUENCE [LARGE SCALE GENOMIC DNA]</scope>
    <source>
        <strain evidence="3 4">VnAa140</strain>
    </source>
</reference>
<dbReference type="GeneID" id="39613268"/>
<keyword evidence="4" id="KW-1185">Reference proteome</keyword>
<dbReference type="Proteomes" id="UP000267145">
    <property type="component" value="Unassembled WGS sequence"/>
</dbReference>
<evidence type="ECO:0000256" key="1">
    <source>
        <dbReference type="SAM" id="MobiDB-lite"/>
    </source>
</evidence>
<evidence type="ECO:0000313" key="4">
    <source>
        <dbReference type="Proteomes" id="UP000267145"/>
    </source>
</evidence>
<feature type="compositionally biased region" description="Acidic residues" evidence="1">
    <location>
        <begin position="255"/>
        <end position="266"/>
    </location>
</feature>
<feature type="transmembrane region" description="Helical" evidence="2">
    <location>
        <begin position="112"/>
        <end position="130"/>
    </location>
</feature>
<organism evidence="3 4">
    <name type="scientific">Verticillium nonalfalfae</name>
    <dbReference type="NCBI Taxonomy" id="1051616"/>
    <lineage>
        <taxon>Eukaryota</taxon>
        <taxon>Fungi</taxon>
        <taxon>Dikarya</taxon>
        <taxon>Ascomycota</taxon>
        <taxon>Pezizomycotina</taxon>
        <taxon>Sordariomycetes</taxon>
        <taxon>Hypocreomycetidae</taxon>
        <taxon>Glomerellales</taxon>
        <taxon>Plectosphaerellaceae</taxon>
        <taxon>Verticillium</taxon>
    </lineage>
</organism>
<proteinExistence type="predicted"/>
<name>A0A3M9Y3C1_9PEZI</name>